<comment type="caution">
    <text evidence="3">The sequence shown here is derived from an EMBL/GenBank/DDBJ whole genome shotgun (WGS) entry which is preliminary data.</text>
</comment>
<evidence type="ECO:0000259" key="2">
    <source>
        <dbReference type="Pfam" id="PF13937"/>
    </source>
</evidence>
<feature type="transmembrane region" description="Helical" evidence="1">
    <location>
        <begin position="55"/>
        <end position="74"/>
    </location>
</feature>
<dbReference type="AlphaFoldDB" id="A0A7Y4LB29"/>
<protein>
    <submittedName>
        <fullName evidence="3">DUF4212 domain-containing protein</fullName>
    </submittedName>
</protein>
<keyword evidence="1" id="KW-0472">Membrane</keyword>
<dbReference type="RefSeq" id="WP_171589177.1">
    <property type="nucleotide sequence ID" value="NZ_JABGBO010000009.1"/>
</dbReference>
<evidence type="ECO:0000313" key="3">
    <source>
        <dbReference type="EMBL" id="NOL50198.1"/>
    </source>
</evidence>
<name>A0A7Y4LB29_9BURK</name>
<keyword evidence="1" id="KW-1133">Transmembrane helix</keyword>
<dbReference type="EMBL" id="JABGBO010000009">
    <property type="protein sequence ID" value="NOL50198.1"/>
    <property type="molecule type" value="Genomic_DNA"/>
</dbReference>
<evidence type="ECO:0000256" key="1">
    <source>
        <dbReference type="SAM" id="Phobius"/>
    </source>
</evidence>
<proteinExistence type="predicted"/>
<keyword evidence="1" id="KW-0812">Transmembrane</keyword>
<feature type="domain" description="Sodium symporter small subunit" evidence="2">
    <location>
        <begin position="11"/>
        <end position="87"/>
    </location>
</feature>
<keyword evidence="4" id="KW-1185">Reference proteome</keyword>
<accession>A0A7Y4LB29</accession>
<organism evidence="3 4">
    <name type="scientific">Pelistega europaea</name>
    <dbReference type="NCBI Taxonomy" id="106147"/>
    <lineage>
        <taxon>Bacteria</taxon>
        <taxon>Pseudomonadati</taxon>
        <taxon>Pseudomonadota</taxon>
        <taxon>Betaproteobacteria</taxon>
        <taxon>Burkholderiales</taxon>
        <taxon>Alcaligenaceae</taxon>
        <taxon>Pelistega</taxon>
    </lineage>
</organism>
<gene>
    <name evidence="3" type="ORF">HKX40_08660</name>
</gene>
<dbReference type="Pfam" id="PF13937">
    <property type="entry name" value="DUF4212"/>
    <property type="match status" value="1"/>
</dbReference>
<dbReference type="NCBIfam" id="TIGR03647">
    <property type="entry name" value="Na_symport_sm"/>
    <property type="match status" value="1"/>
</dbReference>
<dbReference type="Proteomes" id="UP000541421">
    <property type="component" value="Unassembled WGS sequence"/>
</dbReference>
<reference evidence="3 4" key="1">
    <citation type="submission" date="2020-05" db="EMBL/GenBank/DDBJ databases">
        <authorList>
            <person name="Niu N."/>
        </authorList>
    </citation>
    <scope>NUCLEOTIDE SEQUENCE [LARGE SCALE GENOMIC DNA]</scope>
    <source>
        <strain evidence="3 4">LMG10982</strain>
    </source>
</reference>
<feature type="transmembrane region" description="Helical" evidence="1">
    <location>
        <begin position="20"/>
        <end position="43"/>
    </location>
</feature>
<evidence type="ECO:0000313" key="4">
    <source>
        <dbReference type="Proteomes" id="UP000541421"/>
    </source>
</evidence>
<dbReference type="InterPro" id="IPR019886">
    <property type="entry name" value="Na_symporter_ssu"/>
</dbReference>
<sequence>MSDNQKSIDHSGYWKATKQLLFSILVVWFLCSYVVGIVFVEFFNQFSLGGYPLGFWFAQQGSIYIFIVLIFFYAKKMSDIDKRFDVHEE</sequence>